<keyword evidence="4" id="KW-1185">Reference proteome</keyword>
<name>A0A1C4Y2G6_9ACTN</name>
<dbReference type="Pfam" id="PF22888">
    <property type="entry name" value="FIMAH"/>
    <property type="match status" value="1"/>
</dbReference>
<dbReference type="InterPro" id="IPR013211">
    <property type="entry name" value="LVIVD"/>
</dbReference>
<protein>
    <submittedName>
        <fullName evidence="3">LVIVD repeat-containing protein</fullName>
    </submittedName>
</protein>
<accession>A0A1C4Y2G6</accession>
<dbReference type="AlphaFoldDB" id="A0A1C4Y2G6"/>
<dbReference type="InterPro" id="IPR054470">
    <property type="entry name" value="FIMAH_dom"/>
</dbReference>
<evidence type="ECO:0000313" key="3">
    <source>
        <dbReference type="EMBL" id="SCF14917.1"/>
    </source>
</evidence>
<keyword evidence="1" id="KW-0732">Signal</keyword>
<dbReference type="STRING" id="121616.GA0070216_105332"/>
<feature type="signal peptide" evidence="1">
    <location>
        <begin position="1"/>
        <end position="35"/>
    </location>
</feature>
<evidence type="ECO:0000259" key="2">
    <source>
        <dbReference type="Pfam" id="PF22888"/>
    </source>
</evidence>
<evidence type="ECO:0000256" key="1">
    <source>
        <dbReference type="SAM" id="SignalP"/>
    </source>
</evidence>
<dbReference type="Pfam" id="PF08309">
    <property type="entry name" value="LVIVD"/>
    <property type="match status" value="1"/>
</dbReference>
<reference evidence="4" key="1">
    <citation type="submission" date="2016-06" db="EMBL/GenBank/DDBJ databases">
        <authorList>
            <person name="Varghese N."/>
            <person name="Submissions Spin"/>
        </authorList>
    </citation>
    <scope>NUCLEOTIDE SEQUENCE [LARGE SCALE GENOMIC DNA]</scope>
    <source>
        <strain evidence="4">DSM 44100</strain>
    </source>
</reference>
<dbReference type="Proteomes" id="UP000198797">
    <property type="component" value="Unassembled WGS sequence"/>
</dbReference>
<feature type="domain" description="FIMAH" evidence="2">
    <location>
        <begin position="770"/>
        <end position="845"/>
    </location>
</feature>
<feature type="chain" id="PRO_5008708775" evidence="1">
    <location>
        <begin position="36"/>
        <end position="849"/>
    </location>
</feature>
<dbReference type="EMBL" id="FMCU01000005">
    <property type="protein sequence ID" value="SCF14917.1"/>
    <property type="molecule type" value="Genomic_DNA"/>
</dbReference>
<gene>
    <name evidence="3" type="ORF">GA0070216_105332</name>
</gene>
<sequence length="849" mass="89284">MTTPSTPRARRGRRLLGLTAAGLLLVGVIPGTASAAEPDPRVGLGAGWLDAQSAISNLEQVAHRDKPAGFVDPTNPGNGGYYNSDLAFGGRYAFQGNYNGFTITDVANPAEPTLVTSVVCPGGQGDISVQGNLLFMSVEETRGRVDCGTNPNVGTRFQGVRVFDISDVRNPVQVAGVQLCRGSHTHTVVTDPRDADNIYIYVSGTASVRPATTMEGCNNNAADGENPSRWRIDVIKVPVAAPQNAAVVNQPRLFQDPNTGRVDGLQNGPVTPRHPSGSTWSPTPNTNACHDITAYPEIGLAAGACQGNGILIDISDPANPKRIDEVADPNFAYWHSATFNNDGTKVIFTDEWGGGGGARCRDTDQPQWGANAIFDIVDRKMTFASYYKLPVPQSLQENCVAHNGSLIPVPGRDIMMQAWYQGGISVFDFTDSAHPREIAFFDRGPVNANSLVLGGYWSAYWYNGNLYGNEIARGFDVFKLTPSAHLSAAEIEAAGQVKLAGFNAQGQPKISWTPSFALVRAYHDQLVRADAIDQSLSAEVDTVLSRAGELAADGKRFAAEAQLRTLADKLDAAPHGTLRQAVVDLADTFNPRVAATVGPAEPTGSNGWYTGDVTLTLTGLIAGMWTGQYSVDDGVTWVDVPASGAATISADVRGPVRYRAVDGAGNTSRQGSQWLKIDRTAPAVQVSGLTDGTSYGDSGAVTVDWTITDTGSGPGINPDSALLDGKRVARGATVALSSLPLGSHTLVVTAKDKAGNTTTRSVTFTTTASFADLQALVDGYRSAGTVSAGNADKLTTSLGKAGAAASAGQPAEAVTHLTTFLDQARALNAVGARNLLVRDAQALIDQLDR</sequence>
<evidence type="ECO:0000313" key="4">
    <source>
        <dbReference type="Proteomes" id="UP000198797"/>
    </source>
</evidence>
<organism evidence="3 4">
    <name type="scientific">Micromonospora matsumotoense</name>
    <dbReference type="NCBI Taxonomy" id="121616"/>
    <lineage>
        <taxon>Bacteria</taxon>
        <taxon>Bacillati</taxon>
        <taxon>Actinomycetota</taxon>
        <taxon>Actinomycetes</taxon>
        <taxon>Micromonosporales</taxon>
        <taxon>Micromonosporaceae</taxon>
        <taxon>Micromonospora</taxon>
    </lineage>
</organism>
<proteinExistence type="predicted"/>